<evidence type="ECO:0000256" key="6">
    <source>
        <dbReference type="ARBA" id="ARBA00022641"/>
    </source>
</evidence>
<organism evidence="12 13">
    <name type="scientific">Paspalum notatum var. saurae</name>
    <dbReference type="NCBI Taxonomy" id="547442"/>
    <lineage>
        <taxon>Eukaryota</taxon>
        <taxon>Viridiplantae</taxon>
        <taxon>Streptophyta</taxon>
        <taxon>Embryophyta</taxon>
        <taxon>Tracheophyta</taxon>
        <taxon>Spermatophyta</taxon>
        <taxon>Magnoliopsida</taxon>
        <taxon>Liliopsida</taxon>
        <taxon>Poales</taxon>
        <taxon>Poaceae</taxon>
        <taxon>PACMAD clade</taxon>
        <taxon>Panicoideae</taxon>
        <taxon>Andropogonodae</taxon>
        <taxon>Paspaleae</taxon>
        <taxon>Paspalinae</taxon>
        <taxon>Paspalum</taxon>
    </lineage>
</organism>
<keyword evidence="8 10" id="KW-0221">Differentiation</keyword>
<accession>A0AAQ3PQT0</accession>
<comment type="PTM">
    <text evidence="10">Sulfation is important for activity and for the binding to a putative membrane receptor.</text>
</comment>
<keyword evidence="4 10" id="KW-0217">Developmental protein</keyword>
<comment type="subcellular location">
    <subcellularLocation>
        <location evidence="2 10">Secreted</location>
    </subcellularLocation>
</comment>
<dbReference type="PANTHER" id="PTHR33285:SF55">
    <property type="entry name" value="PHYTOSULFOKINES 3"/>
    <property type="match status" value="1"/>
</dbReference>
<dbReference type="EMBL" id="CP144745">
    <property type="protein sequence ID" value="WVZ51217.1"/>
    <property type="molecule type" value="Genomic_DNA"/>
</dbReference>
<dbReference type="GO" id="GO:0005576">
    <property type="term" value="C:extracellular region"/>
    <property type="evidence" value="ECO:0007669"/>
    <property type="project" value="UniProtKB-SubCell"/>
</dbReference>
<comment type="similarity">
    <text evidence="3 10">Belongs to the phytosulfokine family.</text>
</comment>
<sequence>MAPSPPPPRRAAVLLLLLSLIVLAAVARSSSATSRSHAELHDRHREVADEDTVTAADERCGGAGAEGEDEECLMRRTLAAHTDYIYTQGGGHN</sequence>
<keyword evidence="5 10" id="KW-0964">Secreted</keyword>
<feature type="chain" id="PRO_5042668369" description="Phytosulfokine" evidence="10">
    <location>
        <begin position="28"/>
        <end position="93"/>
    </location>
</feature>
<dbReference type="GO" id="GO:0008083">
    <property type="term" value="F:growth factor activity"/>
    <property type="evidence" value="ECO:0007669"/>
    <property type="project" value="UniProtKB-UniRule"/>
</dbReference>
<reference evidence="12 13" key="1">
    <citation type="submission" date="2024-02" db="EMBL/GenBank/DDBJ databases">
        <title>High-quality chromosome-scale genome assembly of Pensacola bahiagrass (Paspalum notatum Flugge var. saurae).</title>
        <authorList>
            <person name="Vega J.M."/>
            <person name="Podio M."/>
            <person name="Orjuela J."/>
            <person name="Siena L.A."/>
            <person name="Pessino S.C."/>
            <person name="Combes M.C."/>
            <person name="Mariac C."/>
            <person name="Albertini E."/>
            <person name="Pupilli F."/>
            <person name="Ortiz J.P.A."/>
            <person name="Leblanc O."/>
        </authorList>
    </citation>
    <scope>NUCLEOTIDE SEQUENCE [LARGE SCALE GENOMIC DNA]</scope>
    <source>
        <strain evidence="12">R1</strain>
        <tissue evidence="12">Leaf</tissue>
    </source>
</reference>
<dbReference type="GO" id="GO:0030154">
    <property type="term" value="P:cell differentiation"/>
    <property type="evidence" value="ECO:0007669"/>
    <property type="project" value="UniProtKB-UniRule"/>
</dbReference>
<evidence type="ECO:0000256" key="7">
    <source>
        <dbReference type="ARBA" id="ARBA00022729"/>
    </source>
</evidence>
<evidence type="ECO:0000313" key="13">
    <source>
        <dbReference type="Proteomes" id="UP001341281"/>
    </source>
</evidence>
<keyword evidence="7 10" id="KW-0732">Signal</keyword>
<evidence type="ECO:0000256" key="1">
    <source>
        <dbReference type="ARBA" id="ARBA00003158"/>
    </source>
</evidence>
<evidence type="ECO:0000256" key="4">
    <source>
        <dbReference type="ARBA" id="ARBA00022473"/>
    </source>
</evidence>
<dbReference type="AlphaFoldDB" id="A0AAQ3PQT0"/>
<feature type="signal peptide" evidence="10">
    <location>
        <begin position="1"/>
        <end position="27"/>
    </location>
</feature>
<keyword evidence="9 10" id="KW-0339">Growth factor</keyword>
<protein>
    <recommendedName>
        <fullName evidence="10">Phytosulfokine</fullName>
    </recommendedName>
    <component>
        <recommendedName>
            <fullName evidence="10">Phytosulfokine-alpha</fullName>
            <shortName evidence="10">PSK-alpha</shortName>
            <shortName evidence="10">Phytosulfokine-a</shortName>
        </recommendedName>
    </component>
    <component>
        <recommendedName>
            <fullName evidence="10">Phytosulfokine-beta</fullName>
            <shortName evidence="10">PSK-beta</shortName>
            <shortName evidence="10">Phytosulfokine-b</shortName>
        </recommendedName>
    </component>
</protein>
<dbReference type="Pfam" id="PF06404">
    <property type="entry name" value="PSK"/>
    <property type="match status" value="1"/>
</dbReference>
<feature type="region of interest" description="Disordered" evidence="11">
    <location>
        <begin position="28"/>
        <end position="68"/>
    </location>
</feature>
<gene>
    <name evidence="12" type="ORF">U9M48_002379</name>
</gene>
<feature type="compositionally biased region" description="Basic and acidic residues" evidence="11">
    <location>
        <begin position="36"/>
        <end position="47"/>
    </location>
</feature>
<evidence type="ECO:0000256" key="10">
    <source>
        <dbReference type="RuleBase" id="RU368031"/>
    </source>
</evidence>
<evidence type="ECO:0000313" key="12">
    <source>
        <dbReference type="EMBL" id="WVZ51217.1"/>
    </source>
</evidence>
<evidence type="ECO:0000256" key="11">
    <source>
        <dbReference type="SAM" id="MobiDB-lite"/>
    </source>
</evidence>
<evidence type="ECO:0000256" key="3">
    <source>
        <dbReference type="ARBA" id="ARBA00010781"/>
    </source>
</evidence>
<evidence type="ECO:0000256" key="5">
    <source>
        <dbReference type="ARBA" id="ARBA00022525"/>
    </source>
</evidence>
<evidence type="ECO:0000256" key="2">
    <source>
        <dbReference type="ARBA" id="ARBA00004613"/>
    </source>
</evidence>
<keyword evidence="6 10" id="KW-0765">Sulfation</keyword>
<proteinExistence type="inferred from homology"/>
<keyword evidence="13" id="KW-1185">Reference proteome</keyword>
<comment type="PTM">
    <text evidence="10">PSK-alpha is produced by endopeptidase digestion. PSK-beta is produced from PSK-alpha by exopeptidase digestion.</text>
</comment>
<dbReference type="InterPro" id="IPR009438">
    <property type="entry name" value="Phytosulfokine"/>
</dbReference>
<comment type="function">
    <text evidence="1 10">Promotes plant cell differentiation, organogenesis and somatic embryogenesis as well as cell proliferation.</text>
</comment>
<evidence type="ECO:0000256" key="9">
    <source>
        <dbReference type="ARBA" id="ARBA00023030"/>
    </source>
</evidence>
<name>A0AAQ3PQT0_PASNO</name>
<dbReference type="PANTHER" id="PTHR33285">
    <property type="entry name" value="PHYTOSULFOKINES 3"/>
    <property type="match status" value="1"/>
</dbReference>
<dbReference type="Proteomes" id="UP001341281">
    <property type="component" value="Chromosome 01"/>
</dbReference>
<evidence type="ECO:0000256" key="8">
    <source>
        <dbReference type="ARBA" id="ARBA00022782"/>
    </source>
</evidence>
<dbReference type="GO" id="GO:0008283">
    <property type="term" value="P:cell population proliferation"/>
    <property type="evidence" value="ECO:0007669"/>
    <property type="project" value="UniProtKB-UniRule"/>
</dbReference>